<keyword evidence="1" id="KW-0808">Transferase</keyword>
<organism evidence="3 4">
    <name type="scientific">Kitasatospora paranensis</name>
    <dbReference type="NCBI Taxonomy" id="258053"/>
    <lineage>
        <taxon>Bacteria</taxon>
        <taxon>Bacillati</taxon>
        <taxon>Actinomycetota</taxon>
        <taxon>Actinomycetes</taxon>
        <taxon>Kitasatosporales</taxon>
        <taxon>Streptomycetaceae</taxon>
        <taxon>Kitasatospora</taxon>
    </lineage>
</organism>
<keyword evidence="3" id="KW-0547">Nucleotide-binding</keyword>
<protein>
    <submittedName>
        <fullName evidence="3">ATP-binding protein</fullName>
    </submittedName>
</protein>
<dbReference type="SUPFAM" id="SSF55874">
    <property type="entry name" value="ATPase domain of HSP90 chaperone/DNA topoisomerase II/histidine kinase"/>
    <property type="match status" value="1"/>
</dbReference>
<feature type="domain" description="Histidine kinase/HSP90-like ATPase" evidence="2">
    <location>
        <begin position="16"/>
        <end position="122"/>
    </location>
</feature>
<dbReference type="CDD" id="cd16936">
    <property type="entry name" value="HATPase_RsbW-like"/>
    <property type="match status" value="1"/>
</dbReference>
<dbReference type="InterPro" id="IPR050267">
    <property type="entry name" value="Anti-sigma-factor_SerPK"/>
</dbReference>
<dbReference type="Gene3D" id="3.30.565.10">
    <property type="entry name" value="Histidine kinase-like ATPase, C-terminal domain"/>
    <property type="match status" value="1"/>
</dbReference>
<name>A0ABW2FWK4_9ACTN</name>
<dbReference type="RefSeq" id="WP_380230697.1">
    <property type="nucleotide sequence ID" value="NZ_JBHSVH010000002.1"/>
</dbReference>
<comment type="caution">
    <text evidence="3">The sequence shown here is derived from an EMBL/GenBank/DDBJ whole genome shotgun (WGS) entry which is preliminary data.</text>
</comment>
<keyword evidence="4" id="KW-1185">Reference proteome</keyword>
<dbReference type="PANTHER" id="PTHR35526">
    <property type="entry name" value="ANTI-SIGMA-F FACTOR RSBW-RELATED"/>
    <property type="match status" value="1"/>
</dbReference>
<evidence type="ECO:0000313" key="4">
    <source>
        <dbReference type="Proteomes" id="UP001596435"/>
    </source>
</evidence>
<keyword evidence="1" id="KW-0418">Kinase</keyword>
<dbReference type="Proteomes" id="UP001596435">
    <property type="component" value="Unassembled WGS sequence"/>
</dbReference>
<reference evidence="4" key="1">
    <citation type="journal article" date="2019" name="Int. J. Syst. Evol. Microbiol.">
        <title>The Global Catalogue of Microorganisms (GCM) 10K type strain sequencing project: providing services to taxonomists for standard genome sequencing and annotation.</title>
        <authorList>
            <consortium name="The Broad Institute Genomics Platform"/>
            <consortium name="The Broad Institute Genome Sequencing Center for Infectious Disease"/>
            <person name="Wu L."/>
            <person name="Ma J."/>
        </authorList>
    </citation>
    <scope>NUCLEOTIDE SEQUENCE [LARGE SCALE GENOMIC DNA]</scope>
    <source>
        <strain evidence="4">CGMCC 1.12859</strain>
    </source>
</reference>
<accession>A0ABW2FWK4</accession>
<gene>
    <name evidence="3" type="ORF">ACFQMG_06970</name>
</gene>
<dbReference type="Pfam" id="PF13581">
    <property type="entry name" value="HATPase_c_2"/>
    <property type="match status" value="1"/>
</dbReference>
<proteinExistence type="predicted"/>
<evidence type="ECO:0000259" key="2">
    <source>
        <dbReference type="Pfam" id="PF13581"/>
    </source>
</evidence>
<dbReference type="GO" id="GO:0005524">
    <property type="term" value="F:ATP binding"/>
    <property type="evidence" value="ECO:0007669"/>
    <property type="project" value="UniProtKB-KW"/>
</dbReference>
<keyword evidence="3" id="KW-0067">ATP-binding</keyword>
<dbReference type="PANTHER" id="PTHR35526:SF3">
    <property type="entry name" value="ANTI-SIGMA-F FACTOR RSBW"/>
    <property type="match status" value="1"/>
</dbReference>
<dbReference type="InterPro" id="IPR003594">
    <property type="entry name" value="HATPase_dom"/>
</dbReference>
<dbReference type="InterPro" id="IPR036890">
    <property type="entry name" value="HATPase_C_sf"/>
</dbReference>
<evidence type="ECO:0000256" key="1">
    <source>
        <dbReference type="ARBA" id="ARBA00022527"/>
    </source>
</evidence>
<sequence length="263" mass="28547">MTTHRRIFAGHPQELSAVRGWVRQLLNDHPRADEAELIVSELSTNALQHTESGHQAGRFEVALTVAARAVAITVTDSGTRGSIPSVQHSGADSTHGRGLEIVSALADRFVISGDHRGRAVTAELSLPRQRPAAWDGSAMAQPGYRCEHHVWSTAGATGPHLVNTLSTASADAAIRWLRRSITTLLLAFDVGDQARLGQWVETDHAKAFDDLRRGLPCTVATLQGDRQWSAGPVLFLPLLPPTGKPVIAYQPTCSRTRRRNEVE</sequence>
<keyword evidence="1" id="KW-0723">Serine/threonine-protein kinase</keyword>
<dbReference type="EMBL" id="JBHTAJ010000010">
    <property type="protein sequence ID" value="MFC7179303.1"/>
    <property type="molecule type" value="Genomic_DNA"/>
</dbReference>
<evidence type="ECO:0000313" key="3">
    <source>
        <dbReference type="EMBL" id="MFC7179303.1"/>
    </source>
</evidence>